<feature type="transmembrane region" description="Helical" evidence="5">
    <location>
        <begin position="139"/>
        <end position="160"/>
    </location>
</feature>
<sequence>MDIVVAENKTVEECRSVPVWMQIPVIFIQLFGIPTNLLVFQAISHMRLGSRLTTKLLRSQCLFDGLTCLCTLFKMSQPSRWYTSSHLANHILCHIWFTYTLFWLFVLLSLGNLMCTAFDRLNAVVFNVSYQKRQKLHGVMYYTVITGYAVTLVAVSPLLLRYDQVRGICVPYHPGSIPSLDLFIRVDSMCWPWLTYFVPCCVMVTLYGKLISLLRKPGVLGHLNRVEKNPSLINVESKGKRQRQVAQSLTTATLIMQTLFLVTHSFDRIYYFLGINGWIEYQVGSIPHLLGLSAITLNSCINPTALIMTMRPLQIWLIRLVNQLKRAVVSNRRQAGVQTINIPLKIYRQPVNICTLEGGTHPAPVSSQSICGRLD</sequence>
<dbReference type="PANTHER" id="PTHR45698">
    <property type="entry name" value="TRACE AMINE-ASSOCIATED RECEPTOR 19N-RELATED"/>
    <property type="match status" value="1"/>
</dbReference>
<gene>
    <name evidence="7" type="ORF">FBUS_03790</name>
</gene>
<reference evidence="7" key="1">
    <citation type="submission" date="2019-05" db="EMBL/GenBank/DDBJ databases">
        <title>Annotation for the trematode Fasciolopsis buski.</title>
        <authorList>
            <person name="Choi Y.-J."/>
        </authorList>
    </citation>
    <scope>NUCLEOTIDE SEQUENCE</scope>
    <source>
        <strain evidence="7">HT</strain>
        <tissue evidence="7">Whole worm</tissue>
    </source>
</reference>
<evidence type="ECO:0000313" key="8">
    <source>
        <dbReference type="Proteomes" id="UP000728185"/>
    </source>
</evidence>
<evidence type="ECO:0000313" key="7">
    <source>
        <dbReference type="EMBL" id="KAA0193383.1"/>
    </source>
</evidence>
<dbReference type="InterPro" id="IPR017452">
    <property type="entry name" value="GPCR_Rhodpsn_7TM"/>
</dbReference>
<dbReference type="SUPFAM" id="SSF81321">
    <property type="entry name" value="Family A G protein-coupled receptor-like"/>
    <property type="match status" value="1"/>
</dbReference>
<dbReference type="Gene3D" id="1.20.1070.10">
    <property type="entry name" value="Rhodopsin 7-helix transmembrane proteins"/>
    <property type="match status" value="1"/>
</dbReference>
<dbReference type="GO" id="GO:0016020">
    <property type="term" value="C:membrane"/>
    <property type="evidence" value="ECO:0007669"/>
    <property type="project" value="UniProtKB-SubCell"/>
</dbReference>
<dbReference type="AlphaFoldDB" id="A0A8E0RZ22"/>
<dbReference type="CDD" id="cd00637">
    <property type="entry name" value="7tm_classA_rhodopsin-like"/>
    <property type="match status" value="1"/>
</dbReference>
<accession>A0A8E0RZ22</accession>
<dbReference type="GO" id="GO:0004930">
    <property type="term" value="F:G protein-coupled receptor activity"/>
    <property type="evidence" value="ECO:0007669"/>
    <property type="project" value="InterPro"/>
</dbReference>
<evidence type="ECO:0000256" key="1">
    <source>
        <dbReference type="ARBA" id="ARBA00004370"/>
    </source>
</evidence>
<dbReference type="InterPro" id="IPR000276">
    <property type="entry name" value="GPCR_Rhodpsn"/>
</dbReference>
<keyword evidence="4 5" id="KW-0472">Membrane</keyword>
<keyword evidence="8" id="KW-1185">Reference proteome</keyword>
<feature type="domain" description="G-protein coupled receptors family 1 profile" evidence="6">
    <location>
        <begin position="35"/>
        <end position="306"/>
    </location>
</feature>
<comment type="subcellular location">
    <subcellularLocation>
        <location evidence="1">Membrane</location>
    </subcellularLocation>
</comment>
<evidence type="ECO:0000259" key="6">
    <source>
        <dbReference type="PROSITE" id="PS50262"/>
    </source>
</evidence>
<feature type="transmembrane region" description="Helical" evidence="5">
    <location>
        <begin position="20"/>
        <end position="44"/>
    </location>
</feature>
<feature type="transmembrane region" description="Helical" evidence="5">
    <location>
        <begin position="193"/>
        <end position="214"/>
    </location>
</feature>
<dbReference type="EMBL" id="LUCM01005066">
    <property type="protein sequence ID" value="KAA0193383.1"/>
    <property type="molecule type" value="Genomic_DNA"/>
</dbReference>
<organism evidence="7 8">
    <name type="scientific">Fasciolopsis buskii</name>
    <dbReference type="NCBI Taxonomy" id="27845"/>
    <lineage>
        <taxon>Eukaryota</taxon>
        <taxon>Metazoa</taxon>
        <taxon>Spiralia</taxon>
        <taxon>Lophotrochozoa</taxon>
        <taxon>Platyhelminthes</taxon>
        <taxon>Trematoda</taxon>
        <taxon>Digenea</taxon>
        <taxon>Plagiorchiida</taxon>
        <taxon>Echinostomata</taxon>
        <taxon>Echinostomatoidea</taxon>
        <taxon>Fasciolidae</taxon>
        <taxon>Fasciolopsis</taxon>
    </lineage>
</organism>
<keyword evidence="2 5" id="KW-0812">Transmembrane</keyword>
<evidence type="ECO:0000256" key="4">
    <source>
        <dbReference type="ARBA" id="ARBA00023136"/>
    </source>
</evidence>
<comment type="caution">
    <text evidence="7">The sequence shown here is derived from an EMBL/GenBank/DDBJ whole genome shotgun (WGS) entry which is preliminary data.</text>
</comment>
<dbReference type="Pfam" id="PF00001">
    <property type="entry name" value="7tm_1"/>
    <property type="match status" value="1"/>
</dbReference>
<dbReference type="PANTHER" id="PTHR45698:SF1">
    <property type="entry name" value="TRACE AMINE-ASSOCIATED RECEPTOR 13C-LIKE"/>
    <property type="match status" value="1"/>
</dbReference>
<dbReference type="PROSITE" id="PS50262">
    <property type="entry name" value="G_PROTEIN_RECEP_F1_2"/>
    <property type="match status" value="1"/>
</dbReference>
<evidence type="ECO:0000256" key="5">
    <source>
        <dbReference type="SAM" id="Phobius"/>
    </source>
</evidence>
<evidence type="ECO:0000256" key="3">
    <source>
        <dbReference type="ARBA" id="ARBA00022989"/>
    </source>
</evidence>
<feature type="transmembrane region" description="Helical" evidence="5">
    <location>
        <begin position="95"/>
        <end position="118"/>
    </location>
</feature>
<keyword evidence="3 5" id="KW-1133">Transmembrane helix</keyword>
<evidence type="ECO:0000256" key="2">
    <source>
        <dbReference type="ARBA" id="ARBA00022692"/>
    </source>
</evidence>
<dbReference type="Proteomes" id="UP000728185">
    <property type="component" value="Unassembled WGS sequence"/>
</dbReference>
<proteinExistence type="predicted"/>
<dbReference type="OrthoDB" id="6261790at2759"/>
<protein>
    <submittedName>
        <fullName evidence="7">Amine GPCR</fullName>
    </submittedName>
</protein>
<name>A0A8E0RZ22_9TREM</name>